<reference evidence="1 2" key="1">
    <citation type="submission" date="2017-08" db="EMBL/GenBank/DDBJ databases">
        <authorList>
            <person name="Chaillou S."/>
        </authorList>
    </citation>
    <scope>NUCLEOTIDE SEQUENCE [LARGE SCALE GENOMIC DNA]</scope>
    <source>
        <strain evidence="1 2">MFPA15A1205</strain>
    </source>
</reference>
<organism evidence="1 2">
    <name type="scientific">Pseudomonas lundensis</name>
    <dbReference type="NCBI Taxonomy" id="86185"/>
    <lineage>
        <taxon>Bacteria</taxon>
        <taxon>Pseudomonadati</taxon>
        <taxon>Pseudomonadota</taxon>
        <taxon>Gammaproteobacteria</taxon>
        <taxon>Pseudomonadales</taxon>
        <taxon>Pseudomonadaceae</taxon>
        <taxon>Pseudomonas</taxon>
    </lineage>
</organism>
<proteinExistence type="predicted"/>
<sequence>MTLINVRFKQLPQNNSKKGDVMKVVNSLFDVCCNYVPLRSAYKVHCGDVSCTESL</sequence>
<accession>A0AAX2HE68</accession>
<name>A0AAX2HE68_9PSED</name>
<gene>
    <name evidence="1" type="ORF">PLUA15_530114</name>
</gene>
<dbReference type="AlphaFoldDB" id="A0AAX2HE68"/>
<dbReference type="Proteomes" id="UP000219564">
    <property type="component" value="Unassembled WGS sequence"/>
</dbReference>
<dbReference type="EMBL" id="OBKZ01000049">
    <property type="protein sequence ID" value="SOB54688.1"/>
    <property type="molecule type" value="Genomic_DNA"/>
</dbReference>
<protein>
    <recommendedName>
        <fullName evidence="3">Transposase</fullName>
    </recommendedName>
</protein>
<evidence type="ECO:0000313" key="2">
    <source>
        <dbReference type="Proteomes" id="UP000219564"/>
    </source>
</evidence>
<comment type="caution">
    <text evidence="1">The sequence shown here is derived from an EMBL/GenBank/DDBJ whole genome shotgun (WGS) entry which is preliminary data.</text>
</comment>
<evidence type="ECO:0008006" key="3">
    <source>
        <dbReference type="Google" id="ProtNLM"/>
    </source>
</evidence>
<evidence type="ECO:0000313" key="1">
    <source>
        <dbReference type="EMBL" id="SOB54688.1"/>
    </source>
</evidence>